<dbReference type="GO" id="GO:0009116">
    <property type="term" value="P:nucleoside metabolic process"/>
    <property type="evidence" value="ECO:0007669"/>
    <property type="project" value="InterPro"/>
</dbReference>
<evidence type="ECO:0000256" key="4">
    <source>
        <dbReference type="ARBA" id="ARBA00022676"/>
    </source>
</evidence>
<gene>
    <name evidence="8" type="ORF">S03H2_37425</name>
</gene>
<dbReference type="EC" id="2.4.2.1" evidence="3"/>
<dbReference type="PANTHER" id="PTHR11904">
    <property type="entry name" value="METHYLTHIOADENOSINE/PURINE NUCLEOSIDE PHOSPHORYLASE"/>
    <property type="match status" value="1"/>
</dbReference>
<evidence type="ECO:0000259" key="7">
    <source>
        <dbReference type="Pfam" id="PF01048"/>
    </source>
</evidence>
<dbReference type="InterPro" id="IPR035994">
    <property type="entry name" value="Nucleoside_phosphorylase_sf"/>
</dbReference>
<dbReference type="SUPFAM" id="SSF53167">
    <property type="entry name" value="Purine and uridine phosphorylases"/>
    <property type="match status" value="1"/>
</dbReference>
<feature type="domain" description="Nucleoside phosphorylase" evidence="7">
    <location>
        <begin position="1"/>
        <end position="117"/>
    </location>
</feature>
<evidence type="ECO:0000256" key="2">
    <source>
        <dbReference type="ARBA" id="ARBA00006751"/>
    </source>
</evidence>
<feature type="non-terminal residue" evidence="8">
    <location>
        <position position="1"/>
    </location>
</feature>
<name>X1H4K4_9ZZZZ</name>
<reference evidence="8" key="1">
    <citation type="journal article" date="2014" name="Front. Microbiol.">
        <title>High frequency of phylogenetically diverse reductive dehalogenase-homologous genes in deep subseafloor sedimentary metagenomes.</title>
        <authorList>
            <person name="Kawai M."/>
            <person name="Futagami T."/>
            <person name="Toyoda A."/>
            <person name="Takaki Y."/>
            <person name="Nishi S."/>
            <person name="Hori S."/>
            <person name="Arai W."/>
            <person name="Tsubouchi T."/>
            <person name="Morono Y."/>
            <person name="Uchiyama I."/>
            <person name="Ito T."/>
            <person name="Fujiyama A."/>
            <person name="Inagaki F."/>
            <person name="Takami H."/>
        </authorList>
    </citation>
    <scope>NUCLEOTIDE SEQUENCE</scope>
    <source>
        <strain evidence="8">Expedition CK06-06</strain>
    </source>
</reference>
<evidence type="ECO:0000256" key="5">
    <source>
        <dbReference type="ARBA" id="ARBA00022679"/>
    </source>
</evidence>
<dbReference type="Pfam" id="PF01048">
    <property type="entry name" value="PNP_UDP_1"/>
    <property type="match status" value="1"/>
</dbReference>
<comment type="pathway">
    <text evidence="1">Purine metabolism; purine nucleoside salvage.</text>
</comment>
<dbReference type="AlphaFoldDB" id="X1H4K4"/>
<dbReference type="InterPro" id="IPR011268">
    <property type="entry name" value="Purine_phosphorylase"/>
</dbReference>
<comment type="caution">
    <text evidence="8">The sequence shown here is derived from an EMBL/GenBank/DDBJ whole genome shotgun (WGS) entry which is preliminary data.</text>
</comment>
<organism evidence="8">
    <name type="scientific">marine sediment metagenome</name>
    <dbReference type="NCBI Taxonomy" id="412755"/>
    <lineage>
        <taxon>unclassified sequences</taxon>
        <taxon>metagenomes</taxon>
        <taxon>ecological metagenomes</taxon>
    </lineage>
</organism>
<dbReference type="Gene3D" id="3.40.50.1580">
    <property type="entry name" value="Nucleoside phosphorylase domain"/>
    <property type="match status" value="1"/>
</dbReference>
<evidence type="ECO:0000313" key="8">
    <source>
        <dbReference type="EMBL" id="GAH48789.1"/>
    </source>
</evidence>
<protein>
    <recommendedName>
        <fullName evidence="3">purine-nucleoside phosphorylase</fullName>
        <ecNumber evidence="3">2.4.2.1</ecNumber>
    </recommendedName>
    <alternativeName>
        <fullName evidence="6">Inosine-guanosine phosphorylase</fullName>
    </alternativeName>
</protein>
<dbReference type="GO" id="GO:0004731">
    <property type="term" value="F:purine-nucleoside phosphorylase activity"/>
    <property type="evidence" value="ECO:0007669"/>
    <property type="project" value="UniProtKB-EC"/>
</dbReference>
<evidence type="ECO:0000256" key="6">
    <source>
        <dbReference type="ARBA" id="ARBA00031036"/>
    </source>
</evidence>
<sequence>PDMSETYSRELIKKAEVIAGKLNIKIHKGIYTATTGPTFETTAEYEYFRVIGSDAVGMSTVPETIVAHQMGIKCFGISVITDLGVPGKIEFTTHEHVQDVAGNTEKKMTLIIKELIKVL</sequence>
<dbReference type="UniPathway" id="UPA00606"/>
<dbReference type="PANTHER" id="PTHR11904:SF9">
    <property type="entry name" value="PURINE NUCLEOSIDE PHOSPHORYLASE-RELATED"/>
    <property type="match status" value="1"/>
</dbReference>
<accession>X1H4K4</accession>
<comment type="similarity">
    <text evidence="2">Belongs to the PNP/MTAP phosphorylase family.</text>
</comment>
<proteinExistence type="inferred from homology"/>
<dbReference type="InterPro" id="IPR000845">
    <property type="entry name" value="Nucleoside_phosphorylase_d"/>
</dbReference>
<keyword evidence="4" id="KW-0328">Glycosyltransferase</keyword>
<evidence type="ECO:0000256" key="1">
    <source>
        <dbReference type="ARBA" id="ARBA00005058"/>
    </source>
</evidence>
<dbReference type="EMBL" id="BARU01023039">
    <property type="protein sequence ID" value="GAH48789.1"/>
    <property type="molecule type" value="Genomic_DNA"/>
</dbReference>
<keyword evidence="5" id="KW-0808">Transferase</keyword>
<evidence type="ECO:0000256" key="3">
    <source>
        <dbReference type="ARBA" id="ARBA00011886"/>
    </source>
</evidence>
<dbReference type="GO" id="GO:0005737">
    <property type="term" value="C:cytoplasm"/>
    <property type="evidence" value="ECO:0007669"/>
    <property type="project" value="TreeGrafter"/>
</dbReference>